<keyword evidence="6 11" id="KW-0694">RNA-binding</keyword>
<feature type="short sequence motif" description="'HIGH' region" evidence="10">
    <location>
        <begin position="47"/>
        <end position="56"/>
    </location>
</feature>
<dbReference type="Gene3D" id="3.10.290.10">
    <property type="entry name" value="RNA-binding S4 domain"/>
    <property type="match status" value="1"/>
</dbReference>
<dbReference type="CDD" id="cd00805">
    <property type="entry name" value="TyrRS_core"/>
    <property type="match status" value="1"/>
</dbReference>
<dbReference type="PROSITE" id="PS00178">
    <property type="entry name" value="AA_TRNA_LIGASE_I"/>
    <property type="match status" value="1"/>
</dbReference>
<dbReference type="Pfam" id="PF00579">
    <property type="entry name" value="tRNA-synt_1b"/>
    <property type="match status" value="1"/>
</dbReference>
<feature type="short sequence motif" description="'KMSKS' region" evidence="10">
    <location>
        <begin position="231"/>
        <end position="235"/>
    </location>
</feature>
<evidence type="ECO:0000256" key="5">
    <source>
        <dbReference type="ARBA" id="ARBA00022840"/>
    </source>
</evidence>
<evidence type="ECO:0000313" key="13">
    <source>
        <dbReference type="EMBL" id="PRR71590.1"/>
    </source>
</evidence>
<name>A0A9X7J1U1_9FIRM</name>
<evidence type="ECO:0000256" key="2">
    <source>
        <dbReference type="ARBA" id="ARBA00022490"/>
    </source>
</evidence>
<dbReference type="SMART" id="SM00363">
    <property type="entry name" value="S4"/>
    <property type="match status" value="1"/>
</dbReference>
<proteinExistence type="inferred from homology"/>
<keyword evidence="4 10" id="KW-0547">Nucleotide-binding</keyword>
<dbReference type="Gene3D" id="1.10.240.10">
    <property type="entry name" value="Tyrosyl-Transfer RNA Synthetase"/>
    <property type="match status" value="1"/>
</dbReference>
<dbReference type="EC" id="6.1.1.1" evidence="10"/>
<evidence type="ECO:0000256" key="10">
    <source>
        <dbReference type="HAMAP-Rule" id="MF_02007"/>
    </source>
</evidence>
<dbReference type="Gene3D" id="3.40.50.620">
    <property type="entry name" value="HUPs"/>
    <property type="match status" value="1"/>
</dbReference>
<comment type="caution">
    <text evidence="13">The sequence shown here is derived from an EMBL/GenBank/DDBJ whole genome shotgun (WGS) entry which is preliminary data.</text>
</comment>
<dbReference type="InterPro" id="IPR002305">
    <property type="entry name" value="aa-tRNA-synth_Ic"/>
</dbReference>
<reference evidence="13 14" key="1">
    <citation type="submission" date="2018-03" db="EMBL/GenBank/DDBJ databases">
        <title>Genome sequence of Moorella stamsii DSM 26217.</title>
        <authorList>
            <person name="Poehlein A."/>
            <person name="Daniel R."/>
        </authorList>
    </citation>
    <scope>NUCLEOTIDE SEQUENCE [LARGE SCALE GENOMIC DNA]</scope>
    <source>
        <strain evidence="14">DSM 26217</strain>
    </source>
</reference>
<feature type="binding site" evidence="10">
    <location>
        <position position="234"/>
    </location>
    <ligand>
        <name>ATP</name>
        <dbReference type="ChEBI" id="CHEBI:30616"/>
    </ligand>
</feature>
<accession>A0A9X7J1U1</accession>
<dbReference type="SUPFAM" id="SSF52374">
    <property type="entry name" value="Nucleotidylyl transferase"/>
    <property type="match status" value="1"/>
</dbReference>
<keyword evidence="5 10" id="KW-0067">ATP-binding</keyword>
<keyword evidence="2 10" id="KW-0963">Cytoplasm</keyword>
<keyword evidence="14" id="KW-1185">Reference proteome</keyword>
<dbReference type="InterPro" id="IPR036986">
    <property type="entry name" value="S4_RNA-bd_sf"/>
</dbReference>
<dbReference type="GO" id="GO:0005829">
    <property type="term" value="C:cytosol"/>
    <property type="evidence" value="ECO:0007669"/>
    <property type="project" value="TreeGrafter"/>
</dbReference>
<dbReference type="AlphaFoldDB" id="A0A9X7J1U1"/>
<dbReference type="GO" id="GO:0005524">
    <property type="term" value="F:ATP binding"/>
    <property type="evidence" value="ECO:0007669"/>
    <property type="project" value="UniProtKB-UniRule"/>
</dbReference>
<evidence type="ECO:0000256" key="6">
    <source>
        <dbReference type="ARBA" id="ARBA00022884"/>
    </source>
</evidence>
<dbReference type="GO" id="GO:0004831">
    <property type="term" value="F:tyrosine-tRNA ligase activity"/>
    <property type="evidence" value="ECO:0007669"/>
    <property type="project" value="UniProtKB-UniRule"/>
</dbReference>
<dbReference type="NCBIfam" id="TIGR00234">
    <property type="entry name" value="tyrS"/>
    <property type="match status" value="1"/>
</dbReference>
<dbReference type="GO" id="GO:0006437">
    <property type="term" value="P:tyrosyl-tRNA aminoacylation"/>
    <property type="evidence" value="ECO:0007669"/>
    <property type="project" value="UniProtKB-UniRule"/>
</dbReference>
<dbReference type="InterPro" id="IPR014729">
    <property type="entry name" value="Rossmann-like_a/b/a_fold"/>
</dbReference>
<dbReference type="CDD" id="cd00165">
    <property type="entry name" value="S4"/>
    <property type="match status" value="1"/>
</dbReference>
<sequence length="407" mass="45809">MEREVERQLKVLRRGVAEIIPEEDLKAKLKKSLSTGKPLRVKLGLDPTAPDIHLGHTVVLQKLRQFQELGHQVIIIIGDFTGRIGDPTGKSETRRQLSEAEVLANAETYKEQIFKILDPARTEVTFNSRWLARLTFADVIQLAAKITVARMLEREDFARRYQENRPISVHEFFYPLMQGYDSVALAADVELGGTDQKFNLLMGRHLQREYGQEPQVAMMMPILPGLDGVQKMSKSLGNYIGINEPAREMYGKTMSLPDELMLTYFELVTAVPLEELEAIRQGLADGSLHPRDVKMRLAREIAGLYHGEAAAREAEKEFRQVFQLGDLPEEMPEVIVSEARMWLPRLMVQAGLAPSTSEARRLIRQGAVKLDGARLDDPDAEIDVPDGAVLQAGKRKFARLRVSVAPH</sequence>
<comment type="catalytic activity">
    <reaction evidence="9 10">
        <text>tRNA(Tyr) + L-tyrosine + ATP = L-tyrosyl-tRNA(Tyr) + AMP + diphosphate + H(+)</text>
        <dbReference type="Rhea" id="RHEA:10220"/>
        <dbReference type="Rhea" id="RHEA-COMP:9706"/>
        <dbReference type="Rhea" id="RHEA-COMP:9707"/>
        <dbReference type="ChEBI" id="CHEBI:15378"/>
        <dbReference type="ChEBI" id="CHEBI:30616"/>
        <dbReference type="ChEBI" id="CHEBI:33019"/>
        <dbReference type="ChEBI" id="CHEBI:58315"/>
        <dbReference type="ChEBI" id="CHEBI:78442"/>
        <dbReference type="ChEBI" id="CHEBI:78536"/>
        <dbReference type="ChEBI" id="CHEBI:456215"/>
        <dbReference type="EC" id="6.1.1.1"/>
    </reaction>
</comment>
<dbReference type="HAMAP" id="MF_02007">
    <property type="entry name" value="Tyr_tRNA_synth_type2"/>
    <property type="match status" value="1"/>
</dbReference>
<dbReference type="PROSITE" id="PS50889">
    <property type="entry name" value="S4"/>
    <property type="match status" value="1"/>
</dbReference>
<dbReference type="InterPro" id="IPR024088">
    <property type="entry name" value="Tyr-tRNA-ligase_bac-type"/>
</dbReference>
<evidence type="ECO:0000256" key="4">
    <source>
        <dbReference type="ARBA" id="ARBA00022741"/>
    </source>
</evidence>
<dbReference type="InterPro" id="IPR002307">
    <property type="entry name" value="Tyr-tRNA-ligase"/>
</dbReference>
<comment type="similarity">
    <text evidence="10">Belongs to the class-I aminoacyl-tRNA synthetase family. TyrS type 2 subfamily.</text>
</comment>
<comment type="subunit">
    <text evidence="1 10">Homodimer.</text>
</comment>
<evidence type="ECO:0000256" key="11">
    <source>
        <dbReference type="PROSITE-ProRule" id="PRU00182"/>
    </source>
</evidence>
<feature type="domain" description="RNA-binding S4" evidence="12">
    <location>
        <begin position="341"/>
        <end position="401"/>
    </location>
</feature>
<dbReference type="InterPro" id="IPR024108">
    <property type="entry name" value="Tyr-tRNA-ligase_bac_2"/>
</dbReference>
<dbReference type="FunFam" id="3.10.290.10:FF:000022">
    <property type="entry name" value="Tyrosine--tRNA ligase"/>
    <property type="match status" value="1"/>
</dbReference>
<evidence type="ECO:0000259" key="12">
    <source>
        <dbReference type="SMART" id="SM00363"/>
    </source>
</evidence>
<dbReference type="Pfam" id="PF01479">
    <property type="entry name" value="S4"/>
    <property type="match status" value="1"/>
</dbReference>
<dbReference type="InterPro" id="IPR001412">
    <property type="entry name" value="aa-tRNA-synth_I_CS"/>
</dbReference>
<dbReference type="Proteomes" id="UP000239430">
    <property type="component" value="Unassembled WGS sequence"/>
</dbReference>
<evidence type="ECO:0000256" key="9">
    <source>
        <dbReference type="ARBA" id="ARBA00048248"/>
    </source>
</evidence>
<comment type="subcellular location">
    <subcellularLocation>
        <location evidence="10">Cytoplasm</location>
    </subcellularLocation>
</comment>
<comment type="function">
    <text evidence="10">Catalyzes the attachment of tyrosine to tRNA(Tyr) in a two-step reaction: tyrosine is first activated by ATP to form Tyr-AMP and then transferred to the acceptor end of tRNA(Tyr).</text>
</comment>
<dbReference type="EMBL" id="PVXL01000052">
    <property type="protein sequence ID" value="PRR71590.1"/>
    <property type="molecule type" value="Genomic_DNA"/>
</dbReference>
<dbReference type="SUPFAM" id="SSF55174">
    <property type="entry name" value="Alpha-L RNA-binding motif"/>
    <property type="match status" value="1"/>
</dbReference>
<gene>
    <name evidence="10 13" type="primary">tyrS</name>
    <name evidence="13" type="ORF">MOST_23530</name>
</gene>
<keyword evidence="8 10" id="KW-0030">Aminoacyl-tRNA synthetase</keyword>
<evidence type="ECO:0000313" key="14">
    <source>
        <dbReference type="Proteomes" id="UP000239430"/>
    </source>
</evidence>
<dbReference type="PRINTS" id="PR01040">
    <property type="entry name" value="TRNASYNTHTYR"/>
</dbReference>
<keyword evidence="3 10" id="KW-0436">Ligase</keyword>
<evidence type="ECO:0000256" key="3">
    <source>
        <dbReference type="ARBA" id="ARBA00022598"/>
    </source>
</evidence>
<keyword evidence="7 10" id="KW-0648">Protein biosynthesis</keyword>
<dbReference type="InterPro" id="IPR002942">
    <property type="entry name" value="S4_RNA-bd"/>
</dbReference>
<dbReference type="GO" id="GO:0003723">
    <property type="term" value="F:RNA binding"/>
    <property type="evidence" value="ECO:0007669"/>
    <property type="project" value="UniProtKB-KW"/>
</dbReference>
<protein>
    <recommendedName>
        <fullName evidence="10">Tyrosine--tRNA ligase</fullName>
        <ecNumber evidence="10">6.1.1.1</ecNumber>
    </recommendedName>
    <alternativeName>
        <fullName evidence="10">Tyrosyl-tRNA synthetase</fullName>
        <shortName evidence="10">TyrRS</shortName>
    </alternativeName>
</protein>
<dbReference type="PANTHER" id="PTHR11766:SF1">
    <property type="entry name" value="TYROSINE--TRNA LIGASE"/>
    <property type="match status" value="1"/>
</dbReference>
<organism evidence="13 14">
    <name type="scientific">Neomoorella stamsii</name>
    <dbReference type="NCBI Taxonomy" id="1266720"/>
    <lineage>
        <taxon>Bacteria</taxon>
        <taxon>Bacillati</taxon>
        <taxon>Bacillota</taxon>
        <taxon>Clostridia</taxon>
        <taxon>Neomoorellales</taxon>
        <taxon>Neomoorellaceae</taxon>
        <taxon>Neomoorella</taxon>
    </lineage>
</organism>
<evidence type="ECO:0000256" key="7">
    <source>
        <dbReference type="ARBA" id="ARBA00022917"/>
    </source>
</evidence>
<dbReference type="FunFam" id="3.40.50.620:FF:000061">
    <property type="entry name" value="Tyrosine--tRNA ligase"/>
    <property type="match status" value="1"/>
</dbReference>
<evidence type="ECO:0000256" key="1">
    <source>
        <dbReference type="ARBA" id="ARBA00011738"/>
    </source>
</evidence>
<evidence type="ECO:0000256" key="8">
    <source>
        <dbReference type="ARBA" id="ARBA00023146"/>
    </source>
</evidence>
<dbReference type="PANTHER" id="PTHR11766">
    <property type="entry name" value="TYROSYL-TRNA SYNTHETASE"/>
    <property type="match status" value="1"/>
</dbReference>
<dbReference type="FunFam" id="1.10.240.10:FF:000006">
    <property type="entry name" value="Tyrosine--tRNA ligase"/>
    <property type="match status" value="1"/>
</dbReference>